<proteinExistence type="predicted"/>
<dbReference type="AlphaFoldDB" id="A0A9W4USX9"/>
<comment type="caution">
    <text evidence="1">The sequence shown here is derived from an EMBL/GenBank/DDBJ whole genome shotgun (WGS) entry which is preliminary data.</text>
</comment>
<keyword evidence="2" id="KW-1185">Reference proteome</keyword>
<gene>
    <name evidence="1" type="ORF">PDIGIT_LOCUS15680</name>
</gene>
<evidence type="ECO:0000313" key="1">
    <source>
        <dbReference type="EMBL" id="CAI6342473.1"/>
    </source>
</evidence>
<name>A0A9W4USX9_9PLEO</name>
<reference evidence="1" key="1">
    <citation type="submission" date="2023-01" db="EMBL/GenBank/DDBJ databases">
        <authorList>
            <person name="Van Ghelder C."/>
            <person name="Rancurel C."/>
        </authorList>
    </citation>
    <scope>NUCLEOTIDE SEQUENCE</scope>
    <source>
        <strain evidence="1">CNCM I-4278</strain>
    </source>
</reference>
<organism evidence="1 2">
    <name type="scientific">Periconia digitata</name>
    <dbReference type="NCBI Taxonomy" id="1303443"/>
    <lineage>
        <taxon>Eukaryota</taxon>
        <taxon>Fungi</taxon>
        <taxon>Dikarya</taxon>
        <taxon>Ascomycota</taxon>
        <taxon>Pezizomycotina</taxon>
        <taxon>Dothideomycetes</taxon>
        <taxon>Pleosporomycetidae</taxon>
        <taxon>Pleosporales</taxon>
        <taxon>Massarineae</taxon>
        <taxon>Periconiaceae</taxon>
        <taxon>Periconia</taxon>
    </lineage>
</organism>
<dbReference type="EMBL" id="CAOQHR010000013">
    <property type="protein sequence ID" value="CAI6342473.1"/>
    <property type="molecule type" value="Genomic_DNA"/>
</dbReference>
<evidence type="ECO:0000313" key="2">
    <source>
        <dbReference type="Proteomes" id="UP001152607"/>
    </source>
</evidence>
<accession>A0A9W4USX9</accession>
<dbReference type="Proteomes" id="UP001152607">
    <property type="component" value="Unassembled WGS sequence"/>
</dbReference>
<sequence length="78" mass="8476">MSAKLEQSVDGTWRHELNSMLVDLGVRVVWLYLDAQGSSTPKRVSVAVRATPSWWLGQALRAMIGHSLGAGDVRSTAP</sequence>
<protein>
    <submittedName>
        <fullName evidence="1">Uncharacterized protein</fullName>
    </submittedName>
</protein>